<dbReference type="InterPro" id="IPR052394">
    <property type="entry name" value="LRR-containing"/>
</dbReference>
<protein>
    <submittedName>
        <fullName evidence="2">Uncharacterized protein</fullName>
    </submittedName>
</protein>
<gene>
    <name evidence="2" type="ORF">BSTOLATCC_MIC23381</name>
</gene>
<dbReference type="PANTHER" id="PTHR24114:SF2">
    <property type="entry name" value="F-BOX DOMAIN-CONTAINING PROTEIN-RELATED"/>
    <property type="match status" value="1"/>
</dbReference>
<dbReference type="AlphaFoldDB" id="A0AAU9J6J7"/>
<name>A0AAU9J6J7_9CILI</name>
<dbReference type="EMBL" id="CAJZBQ010000022">
    <property type="protein sequence ID" value="CAG9319172.1"/>
    <property type="molecule type" value="Genomic_DNA"/>
</dbReference>
<feature type="region of interest" description="Disordered" evidence="1">
    <location>
        <begin position="203"/>
        <end position="236"/>
    </location>
</feature>
<sequence>MNRSYDNDFLPTTKDFISHWTRNSEVKNKKSKSQFPQKMKRAANSEAQLTQVKLPPLSCKIGSLKTFLNPDDFARSANDFQIQEKTSKSGYRRKTWKLYITMNEELSSSSVKEQLNNLTEGQDDSESVDPRKLLLYDKHAINRRRAAGKICETIVEEVKKQFGHIEQKVEAPQVIERSGDPVERLREKLEKIKIEKISDSKFYETGTPKNSTRKKGVNFRSELDSKDHEETVSHESNVLKSSKSFDKIQRDEIVQSGDLTELLSIDSARDNLGAEASAILAKAMIFLNLQNQFEKTGAKILFDGIRDIIENAFSYNIRSSVFKKRFISINRNCLSFPSCGIDQLKIIYLIKHFTCFFTLVKVDFSGNQIGDKAVAALTLALMHASPCLEDYDLSYTGIGLPSAQALQQYLSDSPCQIQFLRIEGNKFEDAGACCIAMGLLCNSSVKFCNISKNDMETASGLAFSKVIRINRTLKGLNLSFSTFDEHVSKDLSRSLIVNTELKSLVLYKCGLTDKDMREFGHMLSANVALQQLMLNQNAIGYKGLSNLSYGLEKNKTLAHLGLSGNLGIKLRMLEKMKEFVPREVEIDIAKEDDFFRSAEEKKLKLMELIR</sequence>
<comment type="caution">
    <text evidence="2">The sequence shown here is derived from an EMBL/GenBank/DDBJ whole genome shotgun (WGS) entry which is preliminary data.</text>
</comment>
<evidence type="ECO:0000313" key="3">
    <source>
        <dbReference type="Proteomes" id="UP001162131"/>
    </source>
</evidence>
<dbReference type="SUPFAM" id="SSF52047">
    <property type="entry name" value="RNI-like"/>
    <property type="match status" value="1"/>
</dbReference>
<dbReference type="Proteomes" id="UP001162131">
    <property type="component" value="Unassembled WGS sequence"/>
</dbReference>
<evidence type="ECO:0000256" key="1">
    <source>
        <dbReference type="SAM" id="MobiDB-lite"/>
    </source>
</evidence>
<evidence type="ECO:0000313" key="2">
    <source>
        <dbReference type="EMBL" id="CAG9319172.1"/>
    </source>
</evidence>
<feature type="compositionally biased region" description="Basic and acidic residues" evidence="1">
    <location>
        <begin position="221"/>
        <end position="233"/>
    </location>
</feature>
<dbReference type="InterPro" id="IPR001611">
    <property type="entry name" value="Leu-rich_rpt"/>
</dbReference>
<accession>A0AAU9J6J7</accession>
<organism evidence="2 3">
    <name type="scientific">Blepharisma stoltei</name>
    <dbReference type="NCBI Taxonomy" id="1481888"/>
    <lineage>
        <taxon>Eukaryota</taxon>
        <taxon>Sar</taxon>
        <taxon>Alveolata</taxon>
        <taxon>Ciliophora</taxon>
        <taxon>Postciliodesmatophora</taxon>
        <taxon>Heterotrichea</taxon>
        <taxon>Heterotrichida</taxon>
        <taxon>Blepharismidae</taxon>
        <taxon>Blepharisma</taxon>
    </lineage>
</organism>
<keyword evidence="3" id="KW-1185">Reference proteome</keyword>
<dbReference type="PANTHER" id="PTHR24114">
    <property type="entry name" value="LEUCINE RICH REPEAT FAMILY PROTEIN"/>
    <property type="match status" value="1"/>
</dbReference>
<proteinExistence type="predicted"/>
<reference evidence="2" key="1">
    <citation type="submission" date="2021-09" db="EMBL/GenBank/DDBJ databases">
        <authorList>
            <consortium name="AG Swart"/>
            <person name="Singh M."/>
            <person name="Singh A."/>
            <person name="Seah K."/>
            <person name="Emmerich C."/>
        </authorList>
    </citation>
    <scope>NUCLEOTIDE SEQUENCE</scope>
    <source>
        <strain evidence="2">ATCC30299</strain>
    </source>
</reference>
<dbReference type="Pfam" id="PF13516">
    <property type="entry name" value="LRR_6"/>
    <property type="match status" value="1"/>
</dbReference>
<dbReference type="InterPro" id="IPR032675">
    <property type="entry name" value="LRR_dom_sf"/>
</dbReference>
<dbReference type="SMART" id="SM00368">
    <property type="entry name" value="LRR_RI"/>
    <property type="match status" value="4"/>
</dbReference>
<dbReference type="Gene3D" id="3.80.10.10">
    <property type="entry name" value="Ribonuclease Inhibitor"/>
    <property type="match status" value="2"/>
</dbReference>